<dbReference type="Proteomes" id="UP001211711">
    <property type="component" value="Unassembled WGS sequence"/>
</dbReference>
<sequence length="115" mass="13388">MVNIGTSYIGKNEYKVWDSTWNFYQTARLLGWKVYQPFFGIGTNDATKNFIDNLDYVILSPESYLEEIIQKQGLQMKEYINVDKYIQDNPGILYKVTRNIGSKTGYGPYILYSKS</sequence>
<reference evidence="1 2" key="1">
    <citation type="submission" date="2023-01" db="EMBL/GenBank/DDBJ databases">
        <title>Genomes from the Australian National Cyanobacteria Reference Collection.</title>
        <authorList>
            <person name="Willis A."/>
            <person name="Lee E.M.F."/>
        </authorList>
    </citation>
    <scope>NUCLEOTIDE SEQUENCE [LARGE SCALE GENOMIC DNA]</scope>
    <source>
        <strain evidence="1 2">CS-549</strain>
    </source>
</reference>
<evidence type="ECO:0000313" key="2">
    <source>
        <dbReference type="Proteomes" id="UP001211711"/>
    </source>
</evidence>
<dbReference type="EMBL" id="JAQMTI010000201">
    <property type="protein sequence ID" value="MDB9442926.1"/>
    <property type="molecule type" value="Genomic_DNA"/>
</dbReference>
<name>A0ABT4ZU14_9CYAN</name>
<keyword evidence="2" id="KW-1185">Reference proteome</keyword>
<proteinExistence type="predicted"/>
<accession>A0ABT4ZU14</accession>
<evidence type="ECO:0000313" key="1">
    <source>
        <dbReference type="EMBL" id="MDB9442926.1"/>
    </source>
</evidence>
<protein>
    <submittedName>
        <fullName evidence="1">Uncharacterized protein</fullName>
    </submittedName>
</protein>
<gene>
    <name evidence="1" type="ORF">PN497_16380</name>
</gene>
<organism evidence="1 2">
    <name type="scientific">Sphaerospermopsis kisseleviana CS-549</name>
    <dbReference type="NCBI Taxonomy" id="3021783"/>
    <lineage>
        <taxon>Bacteria</taxon>
        <taxon>Bacillati</taxon>
        <taxon>Cyanobacteriota</taxon>
        <taxon>Cyanophyceae</taxon>
        <taxon>Nostocales</taxon>
        <taxon>Aphanizomenonaceae</taxon>
        <taxon>Sphaerospermopsis</taxon>
        <taxon>Sphaerospermopsis kisseleviana</taxon>
    </lineage>
</organism>
<dbReference type="RefSeq" id="WP_096571430.1">
    <property type="nucleotide sequence ID" value="NZ_JAQMTI010000201.1"/>
</dbReference>
<comment type="caution">
    <text evidence="1">The sequence shown here is derived from an EMBL/GenBank/DDBJ whole genome shotgun (WGS) entry which is preliminary data.</text>
</comment>